<dbReference type="PROSITE" id="PS50071">
    <property type="entry name" value="HOMEOBOX_2"/>
    <property type="match status" value="1"/>
</dbReference>
<accession>A0A8E0VDF4</accession>
<dbReference type="InterPro" id="IPR001356">
    <property type="entry name" value="HD"/>
</dbReference>
<proteinExistence type="predicted"/>
<dbReference type="InterPro" id="IPR050394">
    <property type="entry name" value="Homeobox_NK-like"/>
</dbReference>
<dbReference type="GO" id="GO:0030154">
    <property type="term" value="P:cell differentiation"/>
    <property type="evidence" value="ECO:0007669"/>
    <property type="project" value="TreeGrafter"/>
</dbReference>
<feature type="domain" description="Homeobox" evidence="8">
    <location>
        <begin position="155"/>
        <end position="215"/>
    </location>
</feature>
<evidence type="ECO:0000259" key="8">
    <source>
        <dbReference type="PROSITE" id="PS50071"/>
    </source>
</evidence>
<keyword evidence="2 5" id="KW-0238">DNA-binding</keyword>
<feature type="DNA-binding region" description="Homeobox" evidence="5">
    <location>
        <begin position="157"/>
        <end position="216"/>
    </location>
</feature>
<dbReference type="GO" id="GO:0005634">
    <property type="term" value="C:nucleus"/>
    <property type="evidence" value="ECO:0007669"/>
    <property type="project" value="UniProtKB-SubCell"/>
</dbReference>
<gene>
    <name evidence="9" type="ORF">FBUS_02322</name>
</gene>
<reference evidence="9" key="1">
    <citation type="submission" date="2019-05" db="EMBL/GenBank/DDBJ databases">
        <title>Annotation for the trematode Fasciolopsis buski.</title>
        <authorList>
            <person name="Choi Y.-J."/>
        </authorList>
    </citation>
    <scope>NUCLEOTIDE SEQUENCE</scope>
    <source>
        <strain evidence="9">HT</strain>
        <tissue evidence="9">Whole worm</tissue>
    </source>
</reference>
<evidence type="ECO:0000256" key="1">
    <source>
        <dbReference type="ARBA" id="ARBA00004123"/>
    </source>
</evidence>
<comment type="caution">
    <text evidence="9">The sequence shown here is derived from an EMBL/GenBank/DDBJ whole genome shotgun (WGS) entry which is preliminary data.</text>
</comment>
<sequence>MTYLLYHLNSVNRDTTRRCDSNYKAEKSLRPGIATGAGSTTQSWKKRPNAESTPESSSSAELRMSVSGEQDHIHSSAENWTNRSVGDLLSRSSGSTKVDVYGCLRDRTICQMNHSLRAENCMTSHPVAFGHHAEALDTTAASGGGSRTYLTLSSTRKKRTRAAFSHAQVFELERRFNYQRYLSAPERAELAKSLCLSETQVKIWFQNRRYKTKKRQLAGQYDRTSPMDMVRLSISARPELDLSCGTDQATNGSTRVNFITNLGLEPVVSDARSSRHHSIEGQQAVALKTTSPSIPSAMGCESKQLVRTTNPPLNRPDLSFYTAGQNPFRWFNSRPRTSSVYSSESLTDSPSITEYCLPSAPHNLPVKMDYNMQSNGVQHDREAALFTSLFSELIQPDRLASCLDIDPNVISPNLLSMSKTVVPFNA</sequence>
<dbReference type="GO" id="GO:0000978">
    <property type="term" value="F:RNA polymerase II cis-regulatory region sequence-specific DNA binding"/>
    <property type="evidence" value="ECO:0007669"/>
    <property type="project" value="TreeGrafter"/>
</dbReference>
<dbReference type="PANTHER" id="PTHR24340">
    <property type="entry name" value="HOMEOBOX PROTEIN NKX"/>
    <property type="match status" value="1"/>
</dbReference>
<dbReference type="InterPro" id="IPR020479">
    <property type="entry name" value="HD_metazoa"/>
</dbReference>
<dbReference type="InterPro" id="IPR017970">
    <property type="entry name" value="Homeobox_CS"/>
</dbReference>
<feature type="compositionally biased region" description="Low complexity" evidence="7">
    <location>
        <begin position="50"/>
        <end position="61"/>
    </location>
</feature>
<dbReference type="PANTHER" id="PTHR24340:SF73">
    <property type="entry name" value="HOMEOBOX PROTEIN BAGPIPE-RELATED"/>
    <property type="match status" value="1"/>
</dbReference>
<evidence type="ECO:0000256" key="6">
    <source>
        <dbReference type="RuleBase" id="RU000682"/>
    </source>
</evidence>
<keyword evidence="10" id="KW-1185">Reference proteome</keyword>
<organism evidence="9 10">
    <name type="scientific">Fasciolopsis buskii</name>
    <dbReference type="NCBI Taxonomy" id="27845"/>
    <lineage>
        <taxon>Eukaryota</taxon>
        <taxon>Metazoa</taxon>
        <taxon>Spiralia</taxon>
        <taxon>Lophotrochozoa</taxon>
        <taxon>Platyhelminthes</taxon>
        <taxon>Trematoda</taxon>
        <taxon>Digenea</taxon>
        <taxon>Plagiorchiida</taxon>
        <taxon>Echinostomata</taxon>
        <taxon>Echinostomatoidea</taxon>
        <taxon>Fasciolidae</taxon>
        <taxon>Fasciolopsis</taxon>
    </lineage>
</organism>
<keyword evidence="4 5" id="KW-0539">Nucleus</keyword>
<dbReference type="OrthoDB" id="6159439at2759"/>
<dbReference type="SUPFAM" id="SSF46689">
    <property type="entry name" value="Homeodomain-like"/>
    <property type="match status" value="1"/>
</dbReference>
<dbReference type="Proteomes" id="UP000728185">
    <property type="component" value="Unassembled WGS sequence"/>
</dbReference>
<dbReference type="InterPro" id="IPR009057">
    <property type="entry name" value="Homeodomain-like_sf"/>
</dbReference>
<evidence type="ECO:0000256" key="2">
    <source>
        <dbReference type="ARBA" id="ARBA00023125"/>
    </source>
</evidence>
<evidence type="ECO:0000256" key="5">
    <source>
        <dbReference type="PROSITE-ProRule" id="PRU00108"/>
    </source>
</evidence>
<dbReference type="AlphaFoldDB" id="A0A8E0VDF4"/>
<evidence type="ECO:0000256" key="3">
    <source>
        <dbReference type="ARBA" id="ARBA00023155"/>
    </source>
</evidence>
<dbReference type="EMBL" id="LUCM01009888">
    <property type="protein sequence ID" value="KAA0186212.1"/>
    <property type="molecule type" value="Genomic_DNA"/>
</dbReference>
<keyword evidence="3 5" id="KW-0371">Homeobox</keyword>
<dbReference type="Pfam" id="PF00046">
    <property type="entry name" value="Homeodomain"/>
    <property type="match status" value="1"/>
</dbReference>
<dbReference type="Gene3D" id="1.10.10.60">
    <property type="entry name" value="Homeodomain-like"/>
    <property type="match status" value="1"/>
</dbReference>
<protein>
    <submittedName>
        <fullName evidence="9">Homeodomain protein Pnbap</fullName>
    </submittedName>
</protein>
<evidence type="ECO:0000256" key="7">
    <source>
        <dbReference type="SAM" id="MobiDB-lite"/>
    </source>
</evidence>
<dbReference type="CDD" id="cd00086">
    <property type="entry name" value="homeodomain"/>
    <property type="match status" value="1"/>
</dbReference>
<evidence type="ECO:0000313" key="9">
    <source>
        <dbReference type="EMBL" id="KAA0186212.1"/>
    </source>
</evidence>
<dbReference type="SMART" id="SM00389">
    <property type="entry name" value="HOX"/>
    <property type="match status" value="1"/>
</dbReference>
<evidence type="ECO:0000256" key="4">
    <source>
        <dbReference type="ARBA" id="ARBA00023242"/>
    </source>
</evidence>
<dbReference type="GO" id="GO:0000981">
    <property type="term" value="F:DNA-binding transcription factor activity, RNA polymerase II-specific"/>
    <property type="evidence" value="ECO:0007669"/>
    <property type="project" value="InterPro"/>
</dbReference>
<evidence type="ECO:0000313" key="10">
    <source>
        <dbReference type="Proteomes" id="UP000728185"/>
    </source>
</evidence>
<dbReference type="PRINTS" id="PR00024">
    <property type="entry name" value="HOMEOBOX"/>
</dbReference>
<dbReference type="PROSITE" id="PS00027">
    <property type="entry name" value="HOMEOBOX_1"/>
    <property type="match status" value="1"/>
</dbReference>
<feature type="region of interest" description="Disordered" evidence="7">
    <location>
        <begin position="22"/>
        <end position="67"/>
    </location>
</feature>
<name>A0A8E0VDF4_9TREM</name>
<comment type="subcellular location">
    <subcellularLocation>
        <location evidence="1 5 6">Nucleus</location>
    </subcellularLocation>
</comment>